<keyword evidence="2" id="KW-0812">Transmembrane</keyword>
<feature type="transmembrane region" description="Helical" evidence="2">
    <location>
        <begin position="12"/>
        <end position="34"/>
    </location>
</feature>
<dbReference type="AlphaFoldDB" id="A0A6J4SRV2"/>
<gene>
    <name evidence="3" type="ORF">AVDCRST_MAG12-2814</name>
</gene>
<reference evidence="3" key="1">
    <citation type="submission" date="2020-02" db="EMBL/GenBank/DDBJ databases">
        <authorList>
            <person name="Meier V. D."/>
        </authorList>
    </citation>
    <scope>NUCLEOTIDE SEQUENCE</scope>
    <source>
        <strain evidence="3">AVDCRST_MAG12</strain>
    </source>
</reference>
<protein>
    <submittedName>
        <fullName evidence="3">Uncharacterized protein</fullName>
    </submittedName>
</protein>
<feature type="non-terminal residue" evidence="3">
    <location>
        <position position="1"/>
    </location>
</feature>
<accession>A0A6J4SRV2</accession>
<keyword evidence="2" id="KW-0472">Membrane</keyword>
<sequence length="116" mass="13204">TRMFEGLNWKAAARRSAIVIGIYIGLFYVLSVAFPKNFGLDSSAQVTSLLINALVFFFVFTFVYAFIERGRTRRLAEAKRQQSSKPARPEGDPETPSAYKGRPNPNTSRKKTRRKR</sequence>
<dbReference type="EMBL" id="CADCVK010000399">
    <property type="protein sequence ID" value="CAA9503587.1"/>
    <property type="molecule type" value="Genomic_DNA"/>
</dbReference>
<organism evidence="3">
    <name type="scientific">uncultured Rubrobacteraceae bacterium</name>
    <dbReference type="NCBI Taxonomy" id="349277"/>
    <lineage>
        <taxon>Bacteria</taxon>
        <taxon>Bacillati</taxon>
        <taxon>Actinomycetota</taxon>
        <taxon>Rubrobacteria</taxon>
        <taxon>Rubrobacterales</taxon>
        <taxon>Rubrobacteraceae</taxon>
        <taxon>environmental samples</taxon>
    </lineage>
</organism>
<feature type="transmembrane region" description="Helical" evidence="2">
    <location>
        <begin position="46"/>
        <end position="67"/>
    </location>
</feature>
<keyword evidence="2" id="KW-1133">Transmembrane helix</keyword>
<evidence type="ECO:0000256" key="2">
    <source>
        <dbReference type="SAM" id="Phobius"/>
    </source>
</evidence>
<name>A0A6J4SRV2_9ACTN</name>
<feature type="region of interest" description="Disordered" evidence="1">
    <location>
        <begin position="76"/>
        <end position="116"/>
    </location>
</feature>
<evidence type="ECO:0000313" key="3">
    <source>
        <dbReference type="EMBL" id="CAA9503587.1"/>
    </source>
</evidence>
<proteinExistence type="predicted"/>
<evidence type="ECO:0000256" key="1">
    <source>
        <dbReference type="SAM" id="MobiDB-lite"/>
    </source>
</evidence>